<feature type="domain" description="MbtH-like" evidence="1">
    <location>
        <begin position="7"/>
        <end position="57"/>
    </location>
</feature>
<gene>
    <name evidence="2" type="primary">mbtH</name>
    <name evidence="2" type="ORF">GCM10007907_09740</name>
</gene>
<dbReference type="Pfam" id="PF03621">
    <property type="entry name" value="MbtH"/>
    <property type="match status" value="1"/>
</dbReference>
<accession>A0ABQ5YE72</accession>
<reference evidence="3" key="1">
    <citation type="journal article" date="2019" name="Int. J. Syst. Evol. Microbiol.">
        <title>The Global Catalogue of Microorganisms (GCM) 10K type strain sequencing project: providing services to taxonomists for standard genome sequencing and annotation.</title>
        <authorList>
            <consortium name="The Broad Institute Genomics Platform"/>
            <consortium name="The Broad Institute Genome Sequencing Center for Infectious Disease"/>
            <person name="Wu L."/>
            <person name="Ma J."/>
        </authorList>
    </citation>
    <scope>NUCLEOTIDE SEQUENCE [LARGE SCALE GENOMIC DNA]</scope>
    <source>
        <strain evidence="3">NBRC 110044</strain>
    </source>
</reference>
<keyword evidence="3" id="KW-1185">Reference proteome</keyword>
<protein>
    <submittedName>
        <fullName evidence="2">Protein MbtH</fullName>
    </submittedName>
</protein>
<dbReference type="SMART" id="SM00923">
    <property type="entry name" value="MbtH"/>
    <property type="match status" value="1"/>
</dbReference>
<proteinExistence type="predicted"/>
<organism evidence="2 3">
    <name type="scientific">Chitinimonas prasina</name>
    <dbReference type="NCBI Taxonomy" id="1434937"/>
    <lineage>
        <taxon>Bacteria</taxon>
        <taxon>Pseudomonadati</taxon>
        <taxon>Pseudomonadota</taxon>
        <taxon>Betaproteobacteria</taxon>
        <taxon>Neisseriales</taxon>
        <taxon>Chitinibacteraceae</taxon>
        <taxon>Chitinimonas</taxon>
    </lineage>
</organism>
<evidence type="ECO:0000313" key="2">
    <source>
        <dbReference type="EMBL" id="GLR12184.1"/>
    </source>
</evidence>
<sequence length="70" mass="7755">MHADTPNPFDDESQTFLVLINAQAQYSLWPTLAAVPAGWHSVLGPESRAACMAYLDTNWADIRPRQLRGA</sequence>
<dbReference type="RefSeq" id="WP_284195318.1">
    <property type="nucleotide sequence ID" value="NZ_BSOG01000001.1"/>
</dbReference>
<dbReference type="Proteomes" id="UP001156706">
    <property type="component" value="Unassembled WGS sequence"/>
</dbReference>
<evidence type="ECO:0000313" key="3">
    <source>
        <dbReference type="Proteomes" id="UP001156706"/>
    </source>
</evidence>
<comment type="caution">
    <text evidence="2">The sequence shown here is derived from an EMBL/GenBank/DDBJ whole genome shotgun (WGS) entry which is preliminary data.</text>
</comment>
<dbReference type="SUPFAM" id="SSF160582">
    <property type="entry name" value="MbtH-like"/>
    <property type="match status" value="1"/>
</dbReference>
<evidence type="ECO:0000259" key="1">
    <source>
        <dbReference type="SMART" id="SM00923"/>
    </source>
</evidence>
<dbReference type="InterPro" id="IPR005153">
    <property type="entry name" value="MbtH-like_dom"/>
</dbReference>
<name>A0ABQ5YE72_9NEIS</name>
<dbReference type="PANTHER" id="PTHR38444">
    <property type="entry name" value="ENTEROBACTIN BIOSYNTHESIS PROTEIN YBDZ"/>
    <property type="match status" value="1"/>
</dbReference>
<dbReference type="EMBL" id="BSOG01000001">
    <property type="protein sequence ID" value="GLR12184.1"/>
    <property type="molecule type" value="Genomic_DNA"/>
</dbReference>
<dbReference type="Gene3D" id="3.90.820.10">
    <property type="entry name" value="Structural Genomics, Unknown Function 30-nov-00 1gh9 Mol_id"/>
    <property type="match status" value="1"/>
</dbReference>
<dbReference type="PANTHER" id="PTHR38444:SF1">
    <property type="entry name" value="ENTEROBACTIN BIOSYNTHESIS PROTEIN YBDZ"/>
    <property type="match status" value="1"/>
</dbReference>
<dbReference type="InterPro" id="IPR038020">
    <property type="entry name" value="MbtH-like_sf"/>
</dbReference>
<dbReference type="InterPro" id="IPR037407">
    <property type="entry name" value="MLP_fam"/>
</dbReference>